<organism evidence="1">
    <name type="scientific">Podoviridae sp. ctRnx2</name>
    <dbReference type="NCBI Taxonomy" id="2826555"/>
    <lineage>
        <taxon>Viruses</taxon>
        <taxon>Duplodnaviria</taxon>
        <taxon>Heunggongvirae</taxon>
        <taxon>Uroviricota</taxon>
        <taxon>Caudoviricetes</taxon>
    </lineage>
</organism>
<evidence type="ECO:0000313" key="1">
    <source>
        <dbReference type="EMBL" id="DAE22038.1"/>
    </source>
</evidence>
<reference evidence="1" key="1">
    <citation type="journal article" date="2021" name="Proc. Natl. Acad. Sci. U.S.A.">
        <title>A Catalog of Tens of Thousands of Viruses from Human Metagenomes Reveals Hidden Associations with Chronic Diseases.</title>
        <authorList>
            <person name="Tisza M.J."/>
            <person name="Buck C.B."/>
        </authorList>
    </citation>
    <scope>NUCLEOTIDE SEQUENCE</scope>
    <source>
        <strain evidence="1">CtRnx2</strain>
    </source>
</reference>
<proteinExistence type="predicted"/>
<dbReference type="EMBL" id="BK015724">
    <property type="protein sequence ID" value="DAE22038.1"/>
    <property type="molecule type" value="Genomic_DNA"/>
</dbReference>
<accession>A0A8S5QS54</accession>
<name>A0A8S5QS54_9CAUD</name>
<protein>
    <submittedName>
        <fullName evidence="1">Uncharacterized protein</fullName>
    </submittedName>
</protein>
<sequence>MDINSAYNVAEPTLISIGPDGIRQIAAGEGQVTDLLLLPEYAPLALNTVLKALPQKANSAMLGRYPYHWGDEMVLVGIDDDSYSRIIRAVQQHYQQTAPACGLMLRYTKKHQAVNECLVTCWQDARALAMVWCAVSPGAPSTDAVTARVYREAWSNKSGALLPPSPTRELPGYPGIPMYPMVVGYSHNGTGRTVRVYFPSPAIRDVYINAINKTA</sequence>